<dbReference type="AlphaFoldDB" id="A0A6V1NTK8"/>
<dbReference type="CDD" id="cd02248">
    <property type="entry name" value="Peptidase_C1A"/>
    <property type="match status" value="1"/>
</dbReference>
<gene>
    <name evidence="5" type="ORF">HAKA00212_LOCUS3487</name>
</gene>
<reference evidence="5" key="1">
    <citation type="submission" date="2021-01" db="EMBL/GenBank/DDBJ databases">
        <authorList>
            <person name="Corre E."/>
            <person name="Pelletier E."/>
            <person name="Niang G."/>
            <person name="Scheremetjew M."/>
            <person name="Finn R."/>
            <person name="Kale V."/>
            <person name="Holt S."/>
            <person name="Cochrane G."/>
            <person name="Meng A."/>
            <person name="Brown T."/>
            <person name="Cohen L."/>
        </authorList>
    </citation>
    <scope>NUCLEOTIDE SEQUENCE</scope>
    <source>
        <strain evidence="5">CCMP3107</strain>
    </source>
</reference>
<dbReference type="EMBL" id="HBIU01008641">
    <property type="protein sequence ID" value="CAE0624820.1"/>
    <property type="molecule type" value="Transcribed_RNA"/>
</dbReference>
<evidence type="ECO:0000256" key="1">
    <source>
        <dbReference type="ARBA" id="ARBA00008455"/>
    </source>
</evidence>
<accession>A0A6V1NTK8</accession>
<dbReference type="Gene3D" id="3.90.70.10">
    <property type="entry name" value="Cysteine proteinases"/>
    <property type="match status" value="1"/>
</dbReference>
<evidence type="ECO:0000313" key="5">
    <source>
        <dbReference type="EMBL" id="CAE0624820.1"/>
    </source>
</evidence>
<dbReference type="Gene3D" id="1.10.287.2250">
    <property type="match status" value="1"/>
</dbReference>
<dbReference type="SUPFAM" id="SSF54001">
    <property type="entry name" value="Cysteine proteinases"/>
    <property type="match status" value="1"/>
</dbReference>
<organism evidence="5">
    <name type="scientific">Heterosigma akashiwo</name>
    <name type="common">Chromophytic alga</name>
    <name type="synonym">Heterosigma carterae</name>
    <dbReference type="NCBI Taxonomy" id="2829"/>
    <lineage>
        <taxon>Eukaryota</taxon>
        <taxon>Sar</taxon>
        <taxon>Stramenopiles</taxon>
        <taxon>Ochrophyta</taxon>
        <taxon>Raphidophyceae</taxon>
        <taxon>Chattonellales</taxon>
        <taxon>Chattonellaceae</taxon>
        <taxon>Heterosigma</taxon>
    </lineage>
</organism>
<dbReference type="InterPro" id="IPR039417">
    <property type="entry name" value="Peptidase_C1A_papain-like"/>
</dbReference>
<dbReference type="Pfam" id="PF08246">
    <property type="entry name" value="Inhibitor_I29"/>
    <property type="match status" value="1"/>
</dbReference>
<dbReference type="SMART" id="SM00645">
    <property type="entry name" value="Pept_C1"/>
    <property type="match status" value="1"/>
</dbReference>
<protein>
    <recommendedName>
        <fullName evidence="4">Peptidase C1A papain C-terminal domain-containing protein</fullName>
    </recommendedName>
</protein>
<dbReference type="PROSITE" id="PS00639">
    <property type="entry name" value="THIOL_PROTEASE_HIS"/>
    <property type="match status" value="1"/>
</dbReference>
<comment type="similarity">
    <text evidence="1">Belongs to the peptidase C1 family.</text>
</comment>
<dbReference type="Pfam" id="PF00112">
    <property type="entry name" value="Peptidase_C1"/>
    <property type="match status" value="1"/>
</dbReference>
<evidence type="ECO:0000256" key="3">
    <source>
        <dbReference type="SAM" id="MobiDB-lite"/>
    </source>
</evidence>
<dbReference type="GO" id="GO:0006508">
    <property type="term" value="P:proteolysis"/>
    <property type="evidence" value="ECO:0007669"/>
    <property type="project" value="InterPro"/>
</dbReference>
<feature type="domain" description="Peptidase C1A papain C-terminal" evidence="4">
    <location>
        <begin position="281"/>
        <end position="504"/>
    </location>
</feature>
<dbReference type="InterPro" id="IPR013128">
    <property type="entry name" value="Peptidase_C1A"/>
</dbReference>
<dbReference type="InterPro" id="IPR013201">
    <property type="entry name" value="Prot_inhib_I29"/>
</dbReference>
<feature type="compositionally biased region" description="Basic and acidic residues" evidence="3">
    <location>
        <begin position="96"/>
        <end position="106"/>
    </location>
</feature>
<dbReference type="PANTHER" id="PTHR12411">
    <property type="entry name" value="CYSTEINE PROTEASE FAMILY C1-RELATED"/>
    <property type="match status" value="1"/>
</dbReference>
<name>A0A6V1NTK8_HETAK</name>
<feature type="region of interest" description="Disordered" evidence="3">
    <location>
        <begin position="78"/>
        <end position="132"/>
    </location>
</feature>
<proteinExistence type="inferred from homology"/>
<keyword evidence="2" id="KW-0865">Zymogen</keyword>
<dbReference type="InterPro" id="IPR025660">
    <property type="entry name" value="Pept_his_AS"/>
</dbReference>
<evidence type="ECO:0000259" key="4">
    <source>
        <dbReference type="SMART" id="SM00645"/>
    </source>
</evidence>
<dbReference type="GO" id="GO:0008234">
    <property type="term" value="F:cysteine-type peptidase activity"/>
    <property type="evidence" value="ECO:0007669"/>
    <property type="project" value="InterPro"/>
</dbReference>
<feature type="compositionally biased region" description="Low complexity" evidence="3">
    <location>
        <begin position="78"/>
        <end position="88"/>
    </location>
</feature>
<dbReference type="InterPro" id="IPR000668">
    <property type="entry name" value="Peptidase_C1A_C"/>
</dbReference>
<sequence length="505" mass="56062">MASYSTIDGAEGGGEASAFLGGAGIPEDVHRQSSFRYCLDWVIDQFRDRPVRSTLLTLTFFFLASTAYTKMTQRTAAESAAASSSPLSGKTYATAPDDKPAVHPDAPKSSSSSSPGQPDLVPDGSRPTKKFSSLSEDGLQELFDSYLNSGKFMTPYTKNMTPDQRAAMYATFGKNLFTIDELNEKSNGGARYSITKFASYTQRELDDLKGYYAFEDDKFVDKVKKYWHSAATEKMDEYNYYYDYYDMFFEELSGYVEYKEAEMCGACGRYPDLEDAEKSDLPKSFDWREFGAVPAVRDQCHCGASYAFAIADNVAAAWFLARSNHHLTPLSPQYLASCDYYTYGCMGGWFAATFPFVHDMGLFKEEFYPFDSEGGKAGWCKGDMVDGAQPDALITSWTWIPVQSEEKMKLALVKNGPLVVGVSAKNLEFYDSGVDAGANCEYSGSSGGVDHAMLVVGWDVDEETKKEHWIVQNSWGNDWGEEGFWYPELGKNVCGLTGHVMTAFS</sequence>
<evidence type="ECO:0000256" key="2">
    <source>
        <dbReference type="ARBA" id="ARBA00023145"/>
    </source>
</evidence>
<dbReference type="InterPro" id="IPR038765">
    <property type="entry name" value="Papain-like_cys_pep_sf"/>
</dbReference>